<comment type="function">
    <text evidence="8">Catalyzes the ATP-dependent amidation of the two carboxylate groups at positions a and c of cobyrinate, using either L-glutamine or ammonia as the nitrogen source.</text>
</comment>
<dbReference type="RefSeq" id="WP_085101631.1">
    <property type="nucleotide sequence ID" value="NZ_FWZU01000003.1"/>
</dbReference>
<dbReference type="GO" id="GO:0009236">
    <property type="term" value="P:cobalamin biosynthetic process"/>
    <property type="evidence" value="ECO:0007669"/>
    <property type="project" value="UniProtKB-UniRule"/>
</dbReference>
<dbReference type="GO" id="GO:0005524">
    <property type="term" value="F:ATP binding"/>
    <property type="evidence" value="ECO:0007669"/>
    <property type="project" value="UniProtKB-UniRule"/>
</dbReference>
<dbReference type="STRING" id="1519643.SAMN06295933_1935"/>
<feature type="site" description="Increases nucleophilicity of active site Cys" evidence="8">
    <location>
        <position position="438"/>
    </location>
</feature>
<dbReference type="PANTHER" id="PTHR43873:SF1">
    <property type="entry name" value="COBYRINATE A,C-DIAMIDE SYNTHASE"/>
    <property type="match status" value="1"/>
</dbReference>
<evidence type="ECO:0000259" key="10">
    <source>
        <dbReference type="Pfam" id="PF07685"/>
    </source>
</evidence>
<evidence type="ECO:0000259" key="9">
    <source>
        <dbReference type="Pfam" id="PF01656"/>
    </source>
</evidence>
<comment type="pathway">
    <text evidence="8">Cofactor biosynthesis; adenosylcobalamin biosynthesis; cob(II)yrinate a,c-diamide from sirohydrochlorin (anaerobic route): step 10/10.</text>
</comment>
<dbReference type="NCBIfam" id="NF002204">
    <property type="entry name" value="PRK01077.1"/>
    <property type="match status" value="1"/>
</dbReference>
<dbReference type="EC" id="6.3.5.11" evidence="8"/>
<evidence type="ECO:0000256" key="8">
    <source>
        <dbReference type="HAMAP-Rule" id="MF_00027"/>
    </source>
</evidence>
<evidence type="ECO:0000256" key="2">
    <source>
        <dbReference type="ARBA" id="ARBA00022573"/>
    </source>
</evidence>
<dbReference type="Gene3D" id="3.40.50.880">
    <property type="match status" value="1"/>
</dbReference>
<keyword evidence="4 8" id="KW-0547">Nucleotide-binding</keyword>
<sequence>MNFPRLVLAGLSGGTGKTIVTLGLCRAFKNLGKKIKPFKKGPDYIDARWLGLASGNFATNLDPFLMPVDKLKALFLEKGVGFDISIVEGNRGLFDGKDVQGSCSTAELARLINAPVILAIDCTKMTRTVAAIVAGCKAFEEGFNLAGVILNRTAGERHRNILQKSIETYTDVPVLGMLPKLSENPIPERHMGLVSNTEYGPQDESLDILGKMAQDCIDLDKVFEIASNSGVIPGNHDPLWSGIELVTDKQPVIGVVRDEALWFYYEENFEALAKAGAKIVEVSLVSTDKWPELDGLYLGGGFPETLAAELSSNIFIRDHVRALADSGLPIYAECGGFMYLGEDVEYEGKKFPMSGVLPISTCLCAKPQGLGYTSGKIIQENSFFPVGTEIVGHEFHYSLCISRTGGNPVYGLKLDRGKGMADGYDGMIKSNVYAGYNHIHALGAPCWAGNFVKAALKFKEGNIQDI</sequence>
<dbReference type="InterPro" id="IPR027417">
    <property type="entry name" value="P-loop_NTPase"/>
</dbReference>
<feature type="active site" description="Nucleophile" evidence="8">
    <location>
        <position position="334"/>
    </location>
</feature>
<evidence type="ECO:0000256" key="5">
    <source>
        <dbReference type="ARBA" id="ARBA00022840"/>
    </source>
</evidence>
<comment type="cofactor">
    <cofactor evidence="1 8">
        <name>Mg(2+)</name>
        <dbReference type="ChEBI" id="CHEBI:18420"/>
    </cofactor>
</comment>
<comment type="miscellaneous">
    <text evidence="8">The a and c carboxylates of cobyrinate are activated for nucleophilic attack via formation of a phosphorylated intermediate by ATP. CbiA catalyzes first the amidation of the c-carboxylate, and then that of the a-carboxylate.</text>
</comment>
<dbReference type="AlphaFoldDB" id="A0A1X7DIA4"/>
<dbReference type="UniPathway" id="UPA00148">
    <property type="reaction ID" value="UER00231"/>
</dbReference>
<dbReference type="PROSITE" id="PS51274">
    <property type="entry name" value="GATASE_COBBQ"/>
    <property type="match status" value="1"/>
</dbReference>
<dbReference type="SUPFAM" id="SSF52317">
    <property type="entry name" value="Class I glutamine amidotransferase-like"/>
    <property type="match status" value="1"/>
</dbReference>
<comment type="similarity">
    <text evidence="8">Belongs to the CobB/CbiA family.</text>
</comment>
<comment type="domain">
    <text evidence="8">Comprises of two domains. The C-terminal domain contains the binding site for glutamine and catalyzes the hydrolysis of this substrate to glutamate and ammonia. The N-terminal domain is anticipated to bind ATP and cobyrinate and catalyzes the ultimate synthesis of the diamide product. The ammonia produced via the glutaminase domain is probably translocated to the adjacent domain via a molecular tunnel, where it reacts with an activated intermediate.</text>
</comment>
<dbReference type="HAMAP" id="MF_00027">
    <property type="entry name" value="CobB_CbiA"/>
    <property type="match status" value="1"/>
</dbReference>
<name>A0A1X7DIA4_9BACT</name>
<evidence type="ECO:0000256" key="1">
    <source>
        <dbReference type="ARBA" id="ARBA00001946"/>
    </source>
</evidence>
<gene>
    <name evidence="8" type="primary">cbiA</name>
    <name evidence="11" type="ORF">SAMN06295933_1935</name>
</gene>
<proteinExistence type="inferred from homology"/>
<evidence type="ECO:0000256" key="4">
    <source>
        <dbReference type="ARBA" id="ARBA00022741"/>
    </source>
</evidence>
<keyword evidence="3 8" id="KW-0436">Ligase</keyword>
<feature type="domain" description="CobB/CobQ-like glutamine amidotransferase" evidence="10">
    <location>
        <begin position="253"/>
        <end position="442"/>
    </location>
</feature>
<evidence type="ECO:0000256" key="6">
    <source>
        <dbReference type="ARBA" id="ARBA00022842"/>
    </source>
</evidence>
<dbReference type="CDD" id="cd03130">
    <property type="entry name" value="GATase1_CobB"/>
    <property type="match status" value="1"/>
</dbReference>
<dbReference type="OrthoDB" id="9764035at2"/>
<dbReference type="InterPro" id="IPR002586">
    <property type="entry name" value="CobQ/CobB/MinD/ParA_Nub-bd_dom"/>
</dbReference>
<evidence type="ECO:0000313" key="11">
    <source>
        <dbReference type="EMBL" id="SMF15907.1"/>
    </source>
</evidence>
<protein>
    <recommendedName>
        <fullName evidence="8">Cobyrinate a,c-diamide synthase</fullName>
        <ecNumber evidence="8">6.3.5.11</ecNumber>
    </recommendedName>
    <alternativeName>
        <fullName evidence="8">Cobyrinic acid a,c-diamide synthetase</fullName>
    </alternativeName>
</protein>
<accession>A0A1X7DIA4</accession>
<dbReference type="Pfam" id="PF01656">
    <property type="entry name" value="CbiA"/>
    <property type="match status" value="1"/>
</dbReference>
<dbReference type="InterPro" id="IPR029062">
    <property type="entry name" value="Class_I_gatase-like"/>
</dbReference>
<keyword evidence="5 8" id="KW-0067">ATP-binding</keyword>
<dbReference type="Proteomes" id="UP000192906">
    <property type="component" value="Unassembled WGS sequence"/>
</dbReference>
<dbReference type="InterPro" id="IPR011698">
    <property type="entry name" value="GATase_3"/>
</dbReference>
<organism evidence="11 12">
    <name type="scientific">Desulfovibrio gilichinskyi</name>
    <dbReference type="NCBI Taxonomy" id="1519643"/>
    <lineage>
        <taxon>Bacteria</taxon>
        <taxon>Pseudomonadati</taxon>
        <taxon>Thermodesulfobacteriota</taxon>
        <taxon>Desulfovibrionia</taxon>
        <taxon>Desulfovibrionales</taxon>
        <taxon>Desulfovibrionaceae</taxon>
        <taxon>Desulfovibrio</taxon>
    </lineage>
</organism>
<dbReference type="GO" id="GO:0042242">
    <property type="term" value="F:cobyrinic acid a,c-diamide synthase activity"/>
    <property type="evidence" value="ECO:0007669"/>
    <property type="project" value="UniProtKB-UniRule"/>
</dbReference>
<keyword evidence="2 8" id="KW-0169">Cobalamin biosynthesis</keyword>
<comment type="catalytic activity">
    <reaction evidence="8">
        <text>cob(II)yrinate + 2 L-glutamine + 2 ATP + 2 H2O = cob(II)yrinate a,c diamide + 2 L-glutamate + 2 ADP + 2 phosphate + 2 H(+)</text>
        <dbReference type="Rhea" id="RHEA:26289"/>
        <dbReference type="ChEBI" id="CHEBI:15377"/>
        <dbReference type="ChEBI" id="CHEBI:15378"/>
        <dbReference type="ChEBI" id="CHEBI:29985"/>
        <dbReference type="ChEBI" id="CHEBI:30616"/>
        <dbReference type="ChEBI" id="CHEBI:43474"/>
        <dbReference type="ChEBI" id="CHEBI:58359"/>
        <dbReference type="ChEBI" id="CHEBI:58537"/>
        <dbReference type="ChEBI" id="CHEBI:58894"/>
        <dbReference type="ChEBI" id="CHEBI:456216"/>
        <dbReference type="EC" id="6.3.5.11"/>
    </reaction>
</comment>
<feature type="domain" description="CobQ/CobB/MinD/ParA nucleotide binding" evidence="9">
    <location>
        <begin position="7"/>
        <end position="190"/>
    </location>
</feature>
<dbReference type="InterPro" id="IPR004484">
    <property type="entry name" value="CbiA/CobB_synth"/>
</dbReference>
<keyword evidence="12" id="KW-1185">Reference proteome</keyword>
<evidence type="ECO:0000256" key="3">
    <source>
        <dbReference type="ARBA" id="ARBA00022598"/>
    </source>
</evidence>
<dbReference type="SUPFAM" id="SSF52540">
    <property type="entry name" value="P-loop containing nucleoside triphosphate hydrolases"/>
    <property type="match status" value="1"/>
</dbReference>
<dbReference type="CDD" id="cd05388">
    <property type="entry name" value="CobB_N"/>
    <property type="match status" value="1"/>
</dbReference>
<evidence type="ECO:0000256" key="7">
    <source>
        <dbReference type="ARBA" id="ARBA00022962"/>
    </source>
</evidence>
<keyword evidence="6 8" id="KW-0460">Magnesium</keyword>
<dbReference type="NCBIfam" id="TIGR00379">
    <property type="entry name" value="cobB"/>
    <property type="match status" value="1"/>
</dbReference>
<reference evidence="12" key="1">
    <citation type="submission" date="2017-04" db="EMBL/GenBank/DDBJ databases">
        <authorList>
            <person name="Varghese N."/>
            <person name="Submissions S."/>
        </authorList>
    </citation>
    <scope>NUCLEOTIDE SEQUENCE [LARGE SCALE GENOMIC DNA]</scope>
    <source>
        <strain evidence="12">K3S</strain>
    </source>
</reference>
<dbReference type="Gene3D" id="3.40.50.300">
    <property type="entry name" value="P-loop containing nucleotide triphosphate hydrolases"/>
    <property type="match status" value="1"/>
</dbReference>
<dbReference type="PANTHER" id="PTHR43873">
    <property type="entry name" value="COBYRINATE A,C-DIAMIDE SYNTHASE"/>
    <property type="match status" value="1"/>
</dbReference>
<dbReference type="EMBL" id="FWZU01000003">
    <property type="protein sequence ID" value="SMF15907.1"/>
    <property type="molecule type" value="Genomic_DNA"/>
</dbReference>
<keyword evidence="7 8" id="KW-0315">Glutamine amidotransferase</keyword>
<evidence type="ECO:0000313" key="12">
    <source>
        <dbReference type="Proteomes" id="UP000192906"/>
    </source>
</evidence>
<dbReference type="Pfam" id="PF07685">
    <property type="entry name" value="GATase_3"/>
    <property type="match status" value="1"/>
</dbReference>